<accession>A0A3S4CE31</accession>
<dbReference type="Proteomes" id="UP000268844">
    <property type="component" value="Unassembled WGS sequence"/>
</dbReference>
<evidence type="ECO:0000313" key="2">
    <source>
        <dbReference type="EMBL" id="VDS06019.1"/>
    </source>
</evidence>
<organism evidence="2 3">
    <name type="scientific">Devosia equisanguinis</name>
    <dbReference type="NCBI Taxonomy" id="2490941"/>
    <lineage>
        <taxon>Bacteria</taxon>
        <taxon>Pseudomonadati</taxon>
        <taxon>Pseudomonadota</taxon>
        <taxon>Alphaproteobacteria</taxon>
        <taxon>Hyphomicrobiales</taxon>
        <taxon>Devosiaceae</taxon>
        <taxon>Devosia</taxon>
    </lineage>
</organism>
<name>A0A3S4CE31_9HYPH</name>
<dbReference type="RefSeq" id="WP_126151536.1">
    <property type="nucleotide sequence ID" value="NZ_JBHTMH010000001.1"/>
</dbReference>
<dbReference type="OrthoDB" id="7390113at2"/>
<evidence type="ECO:0000313" key="3">
    <source>
        <dbReference type="Proteomes" id="UP000268844"/>
    </source>
</evidence>
<proteinExistence type="predicted"/>
<dbReference type="InterPro" id="IPR027417">
    <property type="entry name" value="P-loop_NTPase"/>
</dbReference>
<dbReference type="SUPFAM" id="SSF52540">
    <property type="entry name" value="P-loop containing nucleoside triphosphate hydrolases"/>
    <property type="match status" value="1"/>
</dbReference>
<dbReference type="EMBL" id="UZWD01000038">
    <property type="protein sequence ID" value="VDS06019.1"/>
    <property type="molecule type" value="Genomic_DNA"/>
</dbReference>
<evidence type="ECO:0008006" key="4">
    <source>
        <dbReference type="Google" id="ProtNLM"/>
    </source>
</evidence>
<evidence type="ECO:0000256" key="1">
    <source>
        <dbReference type="SAM" id="MobiDB-lite"/>
    </source>
</evidence>
<feature type="compositionally biased region" description="Basic and acidic residues" evidence="1">
    <location>
        <begin position="15"/>
        <end position="24"/>
    </location>
</feature>
<protein>
    <recommendedName>
        <fullName evidence="4">Chromosomal replication initiator protein DnaA domain-containing protein</fullName>
    </recommendedName>
</protein>
<gene>
    <name evidence="2" type="ORF">DEVEQU_03167</name>
</gene>
<keyword evidence="3" id="KW-1185">Reference proteome</keyword>
<feature type="region of interest" description="Disordered" evidence="1">
    <location>
        <begin position="1"/>
        <end position="24"/>
    </location>
</feature>
<reference evidence="2 3" key="1">
    <citation type="submission" date="2018-12" db="EMBL/GenBank/DDBJ databases">
        <authorList>
            <person name="Criscuolo A."/>
        </authorList>
    </citation>
    <scope>NUCLEOTIDE SEQUENCE [LARGE SCALE GENOMIC DNA]</scope>
    <source>
        <strain evidence="2">ACIP1116281</strain>
    </source>
</reference>
<dbReference type="Gene3D" id="3.40.50.300">
    <property type="entry name" value="P-loop containing nucleotide triphosphate hydrolases"/>
    <property type="match status" value="1"/>
</dbReference>
<dbReference type="AlphaFoldDB" id="A0A3S4CE31"/>
<sequence length="240" mass="26217">MSPLTSSARQLPLDLGHEPSHGEDDFLVGEGNALAYGRITAWPDWSDATTVLLGPAASGKSHLARIFADRSQAIVTGPETLARFAGGTGGENLIIEDVDRAGFDEHDLFHVLNQAMRGQRALLLTARTEPQDWPFKTADVLSRVRRGPIFRLESSDDIELSHIFVKLFGDRQIKVDPKVIGYLVARMERSQQEAAILVDLMDRLALAKGSAITRIIAAEALALRQEAETPGQLQNLDPTS</sequence>
<dbReference type="Gene3D" id="1.10.8.60">
    <property type="match status" value="1"/>
</dbReference>